<dbReference type="RefSeq" id="WP_106180272.1">
    <property type="nucleotide sequence ID" value="NZ_PVNH01000008.1"/>
</dbReference>
<dbReference type="Pfam" id="PF09851">
    <property type="entry name" value="SHOCT"/>
    <property type="match status" value="1"/>
</dbReference>
<accession>A0A2T0LR71</accession>
<evidence type="ECO:0000259" key="2">
    <source>
        <dbReference type="Pfam" id="PF09851"/>
    </source>
</evidence>
<dbReference type="AlphaFoldDB" id="A0A2T0LR71"/>
<gene>
    <name evidence="3" type="ORF">B0I33_10881</name>
</gene>
<dbReference type="InterPro" id="IPR018649">
    <property type="entry name" value="SHOCT"/>
</dbReference>
<keyword evidence="1" id="KW-1133">Transmembrane helix</keyword>
<evidence type="ECO:0000313" key="4">
    <source>
        <dbReference type="Proteomes" id="UP000238362"/>
    </source>
</evidence>
<evidence type="ECO:0000256" key="1">
    <source>
        <dbReference type="SAM" id="Phobius"/>
    </source>
</evidence>
<reference evidence="3 4" key="1">
    <citation type="submission" date="2018-03" db="EMBL/GenBank/DDBJ databases">
        <title>Genomic Encyclopedia of Type Strains, Phase III (KMG-III): the genomes of soil and plant-associated and newly described type strains.</title>
        <authorList>
            <person name="Whitman W."/>
        </authorList>
    </citation>
    <scope>NUCLEOTIDE SEQUENCE [LARGE SCALE GENOMIC DNA]</scope>
    <source>
        <strain evidence="3 4">CGMCC 4.7125</strain>
    </source>
</reference>
<organism evidence="3 4">
    <name type="scientific">Prauserella shujinwangii</name>
    <dbReference type="NCBI Taxonomy" id="1453103"/>
    <lineage>
        <taxon>Bacteria</taxon>
        <taxon>Bacillati</taxon>
        <taxon>Actinomycetota</taxon>
        <taxon>Actinomycetes</taxon>
        <taxon>Pseudonocardiales</taxon>
        <taxon>Pseudonocardiaceae</taxon>
        <taxon>Prauserella</taxon>
    </lineage>
</organism>
<protein>
    <submittedName>
        <fullName evidence="3">Putative membrane protein</fullName>
    </submittedName>
</protein>
<dbReference type="EMBL" id="PVNH01000008">
    <property type="protein sequence ID" value="PRX45935.1"/>
    <property type="molecule type" value="Genomic_DNA"/>
</dbReference>
<comment type="caution">
    <text evidence="3">The sequence shown here is derived from an EMBL/GenBank/DDBJ whole genome shotgun (WGS) entry which is preliminary data.</text>
</comment>
<name>A0A2T0LR71_9PSEU</name>
<proteinExistence type="predicted"/>
<feature type="transmembrane region" description="Helical" evidence="1">
    <location>
        <begin position="12"/>
        <end position="38"/>
    </location>
</feature>
<dbReference type="Proteomes" id="UP000238362">
    <property type="component" value="Unassembled WGS sequence"/>
</dbReference>
<evidence type="ECO:0000313" key="3">
    <source>
        <dbReference type="EMBL" id="PRX45935.1"/>
    </source>
</evidence>
<sequence length="81" mass="9489">MPYWDHGYWNGGWLGGLLMVIMMIVFWGGLITITVLLLRRFTHPGGGQRPSGDAQRILDERFARGEIDQEEYERRRAVLRR</sequence>
<feature type="domain" description="SHOCT" evidence="2">
    <location>
        <begin position="53"/>
        <end position="79"/>
    </location>
</feature>
<keyword evidence="1" id="KW-0472">Membrane</keyword>
<dbReference type="OrthoDB" id="3748887at2"/>
<keyword evidence="4" id="KW-1185">Reference proteome</keyword>
<keyword evidence="1" id="KW-0812">Transmembrane</keyword>